<proteinExistence type="predicted"/>
<dbReference type="RefSeq" id="WP_165904023.1">
    <property type="nucleotide sequence ID" value="NZ_SLWY01000004.1"/>
</dbReference>
<dbReference type="NCBIfam" id="NF033632">
    <property type="entry name" value="SLATT_4"/>
    <property type="match status" value="1"/>
</dbReference>
<keyword evidence="1" id="KW-1133">Transmembrane helix</keyword>
<dbReference type="EMBL" id="SLWY01000004">
    <property type="protein sequence ID" value="TCO82704.1"/>
    <property type="molecule type" value="Genomic_DNA"/>
</dbReference>
<feature type="transmembrane region" description="Helical" evidence="1">
    <location>
        <begin position="35"/>
        <end position="55"/>
    </location>
</feature>
<evidence type="ECO:0000256" key="1">
    <source>
        <dbReference type="SAM" id="Phobius"/>
    </source>
</evidence>
<keyword evidence="3" id="KW-1185">Reference proteome</keyword>
<keyword evidence="1" id="KW-0472">Membrane</keyword>
<evidence type="ECO:0000313" key="2">
    <source>
        <dbReference type="EMBL" id="TCO82704.1"/>
    </source>
</evidence>
<sequence>MNDEQRTLVADWEGAVQRRQWAHERAATRAGRRRLAFGLATIALAVAAGLLPLAAGPEAGARVLAALAGVFAAVLAAVLTFRDEAEHALRQREAAARCAALHRKLALLQAFPPPQEAELAARLDELRRRWDALARESPALPAPPAPR</sequence>
<gene>
    <name evidence="2" type="ORF">EV699_10496</name>
</gene>
<evidence type="ECO:0008006" key="4">
    <source>
        <dbReference type="Google" id="ProtNLM"/>
    </source>
</evidence>
<dbReference type="AlphaFoldDB" id="A0A4R2L5N3"/>
<feature type="transmembrane region" description="Helical" evidence="1">
    <location>
        <begin position="61"/>
        <end position="81"/>
    </location>
</feature>
<keyword evidence="1" id="KW-0812">Transmembrane</keyword>
<comment type="caution">
    <text evidence="2">The sequence shown here is derived from an EMBL/GenBank/DDBJ whole genome shotgun (WGS) entry which is preliminary data.</text>
</comment>
<evidence type="ECO:0000313" key="3">
    <source>
        <dbReference type="Proteomes" id="UP000295765"/>
    </source>
</evidence>
<name>A0A4R2L5N3_9GAMM</name>
<reference evidence="2 3" key="1">
    <citation type="submission" date="2019-03" db="EMBL/GenBank/DDBJ databases">
        <title>Genomic Encyclopedia of Type Strains, Phase IV (KMG-IV): sequencing the most valuable type-strain genomes for metagenomic binning, comparative biology and taxonomic classification.</title>
        <authorList>
            <person name="Goeker M."/>
        </authorList>
    </citation>
    <scope>NUCLEOTIDE SEQUENCE [LARGE SCALE GENOMIC DNA]</scope>
    <source>
        <strain evidence="2 3">DSM 25287</strain>
    </source>
</reference>
<protein>
    <recommendedName>
        <fullName evidence="4">SMODS and SLOG-associating 2TM effector domain-containing protein</fullName>
    </recommendedName>
</protein>
<accession>A0A4R2L5N3</accession>
<organism evidence="2 3">
    <name type="scientific">Plasticicumulans lactativorans</name>
    <dbReference type="NCBI Taxonomy" id="1133106"/>
    <lineage>
        <taxon>Bacteria</taxon>
        <taxon>Pseudomonadati</taxon>
        <taxon>Pseudomonadota</taxon>
        <taxon>Gammaproteobacteria</taxon>
        <taxon>Candidatus Competibacteraceae</taxon>
        <taxon>Plasticicumulans</taxon>
    </lineage>
</organism>
<dbReference type="Proteomes" id="UP000295765">
    <property type="component" value="Unassembled WGS sequence"/>
</dbReference>